<dbReference type="PANTHER" id="PTHR10000:SF8">
    <property type="entry name" value="HAD SUPERFAMILY HYDROLASE-LIKE, TYPE 3"/>
    <property type="match status" value="1"/>
</dbReference>
<evidence type="ECO:0000256" key="3">
    <source>
        <dbReference type="ARBA" id="ARBA00022842"/>
    </source>
</evidence>
<sequence>MTPNTRPRLLIFTDLDGTLLDHETYDYAPAQPMLRRLAGDGVPVILASSKTAAEIAVWQERLGLTRWPAIVENGAAIFEGALDDGPYRRLCAAIRATGAPFRGFSDMSVDEVRTVTGLSEADAILARKRGFSEPGLWQGSEADLAAFLSALQAQGISGRRGGRFLTLSYGGTKAGRMAELIARFSPDLTVALGDAPNDAEMIAAADRGIVIRNDHGPGLPPLPGEDEGRILRTQASGPEGWREGLERVLASLPAG</sequence>
<dbReference type="GO" id="GO:0051479">
    <property type="term" value="P:mannosylglycerate biosynthetic process"/>
    <property type="evidence" value="ECO:0007669"/>
    <property type="project" value="InterPro"/>
</dbReference>
<gene>
    <name evidence="4" type="ORF">D2T33_01390</name>
</gene>
<reference evidence="4 5" key="1">
    <citation type="submission" date="2019-01" db="EMBL/GenBank/DDBJ databases">
        <title>Sinorhodobacter populi sp. nov. isolated from the symptomatic bark tissue of Populus euramericana canker.</title>
        <authorList>
            <person name="Xu G."/>
        </authorList>
    </citation>
    <scope>NUCLEOTIDE SEQUENCE [LARGE SCALE GENOMIC DNA]</scope>
    <source>
        <strain evidence="4 5">2D-5</strain>
    </source>
</reference>
<dbReference type="GO" id="GO:0005829">
    <property type="term" value="C:cytosol"/>
    <property type="evidence" value="ECO:0007669"/>
    <property type="project" value="TreeGrafter"/>
</dbReference>
<dbReference type="InterPro" id="IPR036412">
    <property type="entry name" value="HAD-like_sf"/>
</dbReference>
<dbReference type="SUPFAM" id="SSF56784">
    <property type="entry name" value="HAD-like"/>
    <property type="match status" value="1"/>
</dbReference>
<dbReference type="RefSeq" id="WP_128268569.1">
    <property type="nucleotide sequence ID" value="NZ_SAUW01000001.1"/>
</dbReference>
<dbReference type="SFLD" id="SFLDS00003">
    <property type="entry name" value="Haloacid_Dehalogenase"/>
    <property type="match status" value="1"/>
</dbReference>
<evidence type="ECO:0000256" key="2">
    <source>
        <dbReference type="ARBA" id="ARBA00022801"/>
    </source>
</evidence>
<dbReference type="AlphaFoldDB" id="A0A443J5B5"/>
<evidence type="ECO:0000313" key="5">
    <source>
        <dbReference type="Proteomes" id="UP000285710"/>
    </source>
</evidence>
<reference evidence="4 5" key="2">
    <citation type="submission" date="2019-01" db="EMBL/GenBank/DDBJ databases">
        <authorList>
            <person name="Li Y."/>
        </authorList>
    </citation>
    <scope>NUCLEOTIDE SEQUENCE [LARGE SCALE GENOMIC DNA]</scope>
    <source>
        <strain evidence="4 5">2D-5</strain>
    </source>
</reference>
<keyword evidence="1" id="KW-0479">Metal-binding</keyword>
<organism evidence="4 5">
    <name type="scientific">Paenirhodobacter populi</name>
    <dbReference type="NCBI Taxonomy" id="2306993"/>
    <lineage>
        <taxon>Bacteria</taxon>
        <taxon>Pseudomonadati</taxon>
        <taxon>Pseudomonadota</taxon>
        <taxon>Alphaproteobacteria</taxon>
        <taxon>Rhodobacterales</taxon>
        <taxon>Rhodobacter group</taxon>
        <taxon>Paenirhodobacter</taxon>
    </lineage>
</organism>
<dbReference type="Gene3D" id="3.40.50.1000">
    <property type="entry name" value="HAD superfamily/HAD-like"/>
    <property type="match status" value="1"/>
</dbReference>
<dbReference type="Proteomes" id="UP000285710">
    <property type="component" value="Unassembled WGS sequence"/>
</dbReference>
<dbReference type="SFLD" id="SFLDG01142">
    <property type="entry name" value="C2.B.2:_Mannosyl-3-phosphoglyc"/>
    <property type="match status" value="1"/>
</dbReference>
<protein>
    <submittedName>
        <fullName evidence="4">HAD-IIB family hydrolase</fullName>
    </submittedName>
</protein>
<comment type="caution">
    <text evidence="4">The sequence shown here is derived from an EMBL/GenBank/DDBJ whole genome shotgun (WGS) entry which is preliminary data.</text>
</comment>
<keyword evidence="3" id="KW-0460">Magnesium</keyword>
<accession>A0A443J5B5</accession>
<dbReference type="Gene3D" id="3.30.980.20">
    <property type="entry name" value="Putative mannosyl-3-phosphoglycerate phosphatase, domain 2"/>
    <property type="match status" value="1"/>
</dbReference>
<dbReference type="GO" id="GO:0050531">
    <property type="term" value="F:mannosyl-3-phosphoglycerate phosphatase activity"/>
    <property type="evidence" value="ECO:0007669"/>
    <property type="project" value="InterPro"/>
</dbReference>
<name>A0A443J5B5_9RHOB</name>
<dbReference type="GO" id="GO:0000287">
    <property type="term" value="F:magnesium ion binding"/>
    <property type="evidence" value="ECO:0007669"/>
    <property type="project" value="TreeGrafter"/>
</dbReference>
<proteinExistence type="predicted"/>
<keyword evidence="5" id="KW-1185">Reference proteome</keyword>
<dbReference type="PANTHER" id="PTHR10000">
    <property type="entry name" value="PHOSPHOSERINE PHOSPHATASE"/>
    <property type="match status" value="1"/>
</dbReference>
<dbReference type="SFLD" id="SFLDG01140">
    <property type="entry name" value="C2.B:_Phosphomannomutase_and_P"/>
    <property type="match status" value="1"/>
</dbReference>
<keyword evidence="2 4" id="KW-0378">Hydrolase</keyword>
<dbReference type="Pfam" id="PF08282">
    <property type="entry name" value="Hydrolase_3"/>
    <property type="match status" value="1"/>
</dbReference>
<dbReference type="EMBL" id="SAUW01000001">
    <property type="protein sequence ID" value="RWR15555.1"/>
    <property type="molecule type" value="Genomic_DNA"/>
</dbReference>
<dbReference type="InterPro" id="IPR023214">
    <property type="entry name" value="HAD_sf"/>
</dbReference>
<dbReference type="InterPro" id="IPR006381">
    <property type="entry name" value="HAD-SF-IIB-MPGP"/>
</dbReference>
<evidence type="ECO:0000313" key="4">
    <source>
        <dbReference type="EMBL" id="RWR15555.1"/>
    </source>
</evidence>
<evidence type="ECO:0000256" key="1">
    <source>
        <dbReference type="ARBA" id="ARBA00022723"/>
    </source>
</evidence>